<evidence type="ECO:0000313" key="13">
    <source>
        <dbReference type="EMBL" id="OWV33843.1"/>
    </source>
</evidence>
<evidence type="ECO:0000256" key="2">
    <source>
        <dbReference type="ARBA" id="ARBA00022618"/>
    </source>
</evidence>
<dbReference type="GO" id="GO:0008360">
    <property type="term" value="P:regulation of cell shape"/>
    <property type="evidence" value="ECO:0007669"/>
    <property type="project" value="UniProtKB-KW"/>
</dbReference>
<dbReference type="PANTHER" id="PTHR21015:SF22">
    <property type="entry name" value="GLYCOSYLTRANSFERASE"/>
    <property type="match status" value="1"/>
</dbReference>
<keyword evidence="8 10" id="KW-0131">Cell cycle</keyword>
<dbReference type="Pfam" id="PF04101">
    <property type="entry name" value="Glyco_tran_28_C"/>
    <property type="match status" value="1"/>
</dbReference>
<keyword evidence="7 10" id="KW-0472">Membrane</keyword>
<dbReference type="GO" id="GO:0009252">
    <property type="term" value="P:peptidoglycan biosynthetic process"/>
    <property type="evidence" value="ECO:0007669"/>
    <property type="project" value="UniProtKB-UniRule"/>
</dbReference>
<comment type="caution">
    <text evidence="13">The sequence shown here is derived from an EMBL/GenBank/DDBJ whole genome shotgun (WGS) entry which is preliminary data.</text>
</comment>
<evidence type="ECO:0000256" key="8">
    <source>
        <dbReference type="ARBA" id="ARBA00023306"/>
    </source>
</evidence>
<accession>A0A219B6S2</accession>
<comment type="caution">
    <text evidence="10">Lacks conserved residue(s) required for the propagation of feature annotation.</text>
</comment>
<dbReference type="GO" id="GO:0071555">
    <property type="term" value="P:cell wall organization"/>
    <property type="evidence" value="ECO:0007669"/>
    <property type="project" value="UniProtKB-KW"/>
</dbReference>
<evidence type="ECO:0000259" key="11">
    <source>
        <dbReference type="Pfam" id="PF03033"/>
    </source>
</evidence>
<evidence type="ECO:0000256" key="6">
    <source>
        <dbReference type="ARBA" id="ARBA00022984"/>
    </source>
</evidence>
<dbReference type="PANTHER" id="PTHR21015">
    <property type="entry name" value="UDP-N-ACETYLGLUCOSAMINE--N-ACETYLMURAMYL-(PENTAPEPTIDE) PYROPHOSPHORYL-UNDECAPRENOL N-ACETYLGLUCOSAMINE TRANSFERASE 1"/>
    <property type="match status" value="1"/>
</dbReference>
<dbReference type="OrthoDB" id="9808936at2"/>
<feature type="binding site" evidence="10">
    <location>
        <position position="166"/>
    </location>
    <ligand>
        <name>UDP-N-acetyl-alpha-D-glucosamine</name>
        <dbReference type="ChEBI" id="CHEBI:57705"/>
    </ligand>
</feature>
<dbReference type="InterPro" id="IPR004276">
    <property type="entry name" value="GlycoTrans_28_N"/>
</dbReference>
<keyword evidence="14" id="KW-1185">Reference proteome</keyword>
<sequence>MTIAPANFLIAAGGTGGHMVPAHAVARELERRGHRAVLITDERGAKIPGLFEGNEVHVIDAATPGKNPLRWPRAAMKILAGRRQAREVIGALQPAAAIGFGGYPVLPAMMAATKGGVPSLICEQNAVLGRVNRLLARRVDAIALSFPQTERLSHPEKAHLTGNPVRSDIAALANAPYPEVDGFSPLRILVLGGSLGARILSQVVPQALSLLPDALRRRLQVLQQAREEDFETVSAAYREAGIPAEITTYLEDVPAALADAHLFIGRSGASTVTELAAAGRPAILVPLPIATDDHQAANTREMVAAGGARMMRQEEFTPEGLCAQVALMLEKPETLRNAARRAKSTGRPDATLAVADLAERLAGCPGGTDVTRETE</sequence>
<feature type="binding site" evidence="10">
    <location>
        <position position="125"/>
    </location>
    <ligand>
        <name>UDP-N-acetyl-alpha-D-glucosamine</name>
        <dbReference type="ChEBI" id="CHEBI:57705"/>
    </ligand>
</feature>
<protein>
    <recommendedName>
        <fullName evidence="10">UDP-N-acetylglucosamine--N-acetylmuramyl-(pentapeptide) pyrophosphoryl-undecaprenol N-acetylglucosamine transferase</fullName>
        <ecNumber evidence="10">2.4.1.227</ecNumber>
    </recommendedName>
    <alternativeName>
        <fullName evidence="10">Undecaprenyl-PP-MurNAc-pentapeptide-UDPGlcNAc GlcNAc transferase</fullName>
    </alternativeName>
</protein>
<feature type="domain" description="Glycosyltransferase family 28 N-terminal" evidence="11">
    <location>
        <begin position="8"/>
        <end position="143"/>
    </location>
</feature>
<keyword evidence="3 10" id="KW-0328">Glycosyltransferase</keyword>
<evidence type="ECO:0000256" key="4">
    <source>
        <dbReference type="ARBA" id="ARBA00022679"/>
    </source>
</evidence>
<dbReference type="InterPro" id="IPR007235">
    <property type="entry name" value="Glyco_trans_28_C"/>
</dbReference>
<dbReference type="GO" id="GO:0051991">
    <property type="term" value="F:UDP-N-acetyl-D-glucosamine:N-acetylmuramoyl-L-alanyl-D-glutamyl-meso-2,6-diaminopimelyl-D-alanyl-D-alanine-diphosphoundecaprenol 4-beta-N-acetylglucosaminlytransferase activity"/>
    <property type="evidence" value="ECO:0007669"/>
    <property type="project" value="RHEA"/>
</dbReference>
<comment type="similarity">
    <text evidence="10">Belongs to the glycosyltransferase 28 family. MurG subfamily.</text>
</comment>
<comment type="pathway">
    <text evidence="10">Cell wall biogenesis; peptidoglycan biosynthesis.</text>
</comment>
<evidence type="ECO:0000256" key="7">
    <source>
        <dbReference type="ARBA" id="ARBA00023136"/>
    </source>
</evidence>
<dbReference type="UniPathway" id="UPA00219"/>
<keyword evidence="5 10" id="KW-0133">Cell shape</keyword>
<dbReference type="CDD" id="cd03785">
    <property type="entry name" value="GT28_MurG"/>
    <property type="match status" value="1"/>
</dbReference>
<evidence type="ECO:0000256" key="3">
    <source>
        <dbReference type="ARBA" id="ARBA00022676"/>
    </source>
</evidence>
<dbReference type="Pfam" id="PF03033">
    <property type="entry name" value="Glyco_transf_28"/>
    <property type="match status" value="1"/>
</dbReference>
<dbReference type="GO" id="GO:0005975">
    <property type="term" value="P:carbohydrate metabolic process"/>
    <property type="evidence" value="ECO:0007669"/>
    <property type="project" value="InterPro"/>
</dbReference>
<dbReference type="SUPFAM" id="SSF53756">
    <property type="entry name" value="UDP-Glycosyltransferase/glycogen phosphorylase"/>
    <property type="match status" value="1"/>
</dbReference>
<name>A0A219B6S2_9SPHN</name>
<gene>
    <name evidence="10" type="primary">murG</name>
    <name evidence="13" type="ORF">B5C34_10480</name>
</gene>
<reference evidence="14" key="1">
    <citation type="submission" date="2017-05" db="EMBL/GenBank/DDBJ databases">
        <authorList>
            <person name="Lin X."/>
        </authorList>
    </citation>
    <scope>NUCLEOTIDE SEQUENCE [LARGE SCALE GENOMIC DNA]</scope>
    <source>
        <strain evidence="14">JLT2012</strain>
    </source>
</reference>
<evidence type="ECO:0000313" key="14">
    <source>
        <dbReference type="Proteomes" id="UP000198462"/>
    </source>
</evidence>
<dbReference type="NCBIfam" id="TIGR01133">
    <property type="entry name" value="murG"/>
    <property type="match status" value="1"/>
</dbReference>
<comment type="catalytic activity">
    <reaction evidence="10">
        <text>di-trans,octa-cis-undecaprenyl diphospho-N-acetyl-alpha-D-muramoyl-L-alanyl-D-glutamyl-meso-2,6-diaminopimeloyl-D-alanyl-D-alanine + UDP-N-acetyl-alpha-D-glucosamine = di-trans,octa-cis-undecaprenyl diphospho-[N-acetyl-alpha-D-glucosaminyl-(1-&gt;4)]-N-acetyl-alpha-D-muramoyl-L-alanyl-D-glutamyl-meso-2,6-diaminopimeloyl-D-alanyl-D-alanine + UDP + H(+)</text>
        <dbReference type="Rhea" id="RHEA:31227"/>
        <dbReference type="ChEBI" id="CHEBI:15378"/>
        <dbReference type="ChEBI" id="CHEBI:57705"/>
        <dbReference type="ChEBI" id="CHEBI:58223"/>
        <dbReference type="ChEBI" id="CHEBI:61387"/>
        <dbReference type="ChEBI" id="CHEBI:61388"/>
        <dbReference type="EC" id="2.4.1.227"/>
    </reaction>
</comment>
<feature type="binding site" evidence="10">
    <location>
        <position position="295"/>
    </location>
    <ligand>
        <name>UDP-N-acetyl-alpha-D-glucosamine</name>
        <dbReference type="ChEBI" id="CHEBI:57705"/>
    </ligand>
</feature>
<keyword evidence="4 10" id="KW-0808">Transferase</keyword>
<dbReference type="RefSeq" id="WP_088712567.1">
    <property type="nucleotide sequence ID" value="NZ_NFZT01000001.1"/>
</dbReference>
<dbReference type="GO" id="GO:0005886">
    <property type="term" value="C:plasma membrane"/>
    <property type="evidence" value="ECO:0007669"/>
    <property type="project" value="UniProtKB-SubCell"/>
</dbReference>
<evidence type="ECO:0000256" key="10">
    <source>
        <dbReference type="HAMAP-Rule" id="MF_00033"/>
    </source>
</evidence>
<organism evidence="13 14">
    <name type="scientific">Pacificimonas flava</name>
    <dbReference type="NCBI Taxonomy" id="1234595"/>
    <lineage>
        <taxon>Bacteria</taxon>
        <taxon>Pseudomonadati</taxon>
        <taxon>Pseudomonadota</taxon>
        <taxon>Alphaproteobacteria</taxon>
        <taxon>Sphingomonadales</taxon>
        <taxon>Sphingosinicellaceae</taxon>
        <taxon>Pacificimonas</taxon>
    </lineage>
</organism>
<keyword evidence="6 10" id="KW-0573">Peptidoglycan synthesis</keyword>
<feature type="binding site" evidence="10">
    <location>
        <position position="194"/>
    </location>
    <ligand>
        <name>UDP-N-acetyl-alpha-D-glucosamine</name>
        <dbReference type="ChEBI" id="CHEBI:57705"/>
    </ligand>
</feature>
<evidence type="ECO:0000259" key="12">
    <source>
        <dbReference type="Pfam" id="PF04101"/>
    </source>
</evidence>
<dbReference type="HAMAP" id="MF_00033">
    <property type="entry name" value="MurG"/>
    <property type="match status" value="1"/>
</dbReference>
<dbReference type="AlphaFoldDB" id="A0A219B6S2"/>
<comment type="function">
    <text evidence="10">Cell wall formation. Catalyzes the transfer of a GlcNAc subunit on undecaprenyl-pyrophosphoryl-MurNAc-pentapeptide (lipid intermediate I) to form undecaprenyl-pyrophosphoryl-MurNAc-(pentapeptide)GlcNAc (lipid intermediate II).</text>
</comment>
<dbReference type="InterPro" id="IPR006009">
    <property type="entry name" value="GlcNAc_MurG"/>
</dbReference>
<keyword evidence="1 10" id="KW-1003">Cell membrane</keyword>
<evidence type="ECO:0000256" key="1">
    <source>
        <dbReference type="ARBA" id="ARBA00022475"/>
    </source>
</evidence>
<evidence type="ECO:0000256" key="9">
    <source>
        <dbReference type="ARBA" id="ARBA00023316"/>
    </source>
</evidence>
<dbReference type="Gene3D" id="3.40.50.2000">
    <property type="entry name" value="Glycogen Phosphorylase B"/>
    <property type="match status" value="2"/>
</dbReference>
<dbReference type="EC" id="2.4.1.227" evidence="10"/>
<dbReference type="GO" id="GO:0050511">
    <property type="term" value="F:undecaprenyldiphospho-muramoylpentapeptide beta-N-acetylglucosaminyltransferase activity"/>
    <property type="evidence" value="ECO:0007669"/>
    <property type="project" value="UniProtKB-UniRule"/>
</dbReference>
<feature type="binding site" evidence="10">
    <location>
        <begin position="15"/>
        <end position="17"/>
    </location>
    <ligand>
        <name>UDP-N-acetyl-alpha-D-glucosamine</name>
        <dbReference type="ChEBI" id="CHEBI:57705"/>
    </ligand>
</feature>
<evidence type="ECO:0000256" key="5">
    <source>
        <dbReference type="ARBA" id="ARBA00022960"/>
    </source>
</evidence>
<keyword evidence="9 10" id="KW-0961">Cell wall biogenesis/degradation</keyword>
<proteinExistence type="inferred from homology"/>
<comment type="subcellular location">
    <subcellularLocation>
        <location evidence="10">Cell membrane</location>
        <topology evidence="10">Peripheral membrane protein</topology>
        <orientation evidence="10">Cytoplasmic side</orientation>
    </subcellularLocation>
</comment>
<keyword evidence="2 10" id="KW-0132">Cell division</keyword>
<dbReference type="GO" id="GO:0051301">
    <property type="term" value="P:cell division"/>
    <property type="evidence" value="ECO:0007669"/>
    <property type="project" value="UniProtKB-KW"/>
</dbReference>
<dbReference type="EMBL" id="NFZT01000001">
    <property type="protein sequence ID" value="OWV33843.1"/>
    <property type="molecule type" value="Genomic_DNA"/>
</dbReference>
<feature type="domain" description="Glycosyl transferase family 28 C-terminal" evidence="12">
    <location>
        <begin position="188"/>
        <end position="350"/>
    </location>
</feature>
<dbReference type="Proteomes" id="UP000198462">
    <property type="component" value="Unassembled WGS sequence"/>
</dbReference>